<dbReference type="Proteomes" id="UP000738349">
    <property type="component" value="Unassembled WGS sequence"/>
</dbReference>
<proteinExistence type="predicted"/>
<comment type="caution">
    <text evidence="1">The sequence shown here is derived from an EMBL/GenBank/DDBJ whole genome shotgun (WGS) entry which is preliminary data.</text>
</comment>
<organism evidence="1 2">
    <name type="scientific">Dactylonectria macrodidyma</name>
    <dbReference type="NCBI Taxonomy" id="307937"/>
    <lineage>
        <taxon>Eukaryota</taxon>
        <taxon>Fungi</taxon>
        <taxon>Dikarya</taxon>
        <taxon>Ascomycota</taxon>
        <taxon>Pezizomycotina</taxon>
        <taxon>Sordariomycetes</taxon>
        <taxon>Hypocreomycetidae</taxon>
        <taxon>Hypocreales</taxon>
        <taxon>Nectriaceae</taxon>
        <taxon>Dactylonectria</taxon>
    </lineage>
</organism>
<name>A0A9P9FH53_9HYPO</name>
<sequence>MDLREHSPTGSGEAGELEQRLIAARELPAPETTEEWQDLPSYPPAIAVPKHIEDITVVASTYRPPRLLTGGGVELSATGGGLNFNATVSHSHRPFYETFLRPATQKTLAPQHLDRERSMAVSPFSTRKDGFGVISIFIRPDKTLYIENDEVSLGATAYFVNRRNLTIEKYQQNKAELD</sequence>
<dbReference type="OrthoDB" id="3223806at2759"/>
<gene>
    <name evidence="1" type="ORF">EDB81DRAFT_755592</name>
</gene>
<dbReference type="EMBL" id="JAGMUV010000004">
    <property type="protein sequence ID" value="KAH7161000.1"/>
    <property type="molecule type" value="Genomic_DNA"/>
</dbReference>
<dbReference type="AlphaFoldDB" id="A0A9P9FH53"/>
<keyword evidence="2" id="KW-1185">Reference proteome</keyword>
<reference evidence="1" key="1">
    <citation type="journal article" date="2021" name="Nat. Commun.">
        <title>Genetic determinants of endophytism in the Arabidopsis root mycobiome.</title>
        <authorList>
            <person name="Mesny F."/>
            <person name="Miyauchi S."/>
            <person name="Thiergart T."/>
            <person name="Pickel B."/>
            <person name="Atanasova L."/>
            <person name="Karlsson M."/>
            <person name="Huettel B."/>
            <person name="Barry K.W."/>
            <person name="Haridas S."/>
            <person name="Chen C."/>
            <person name="Bauer D."/>
            <person name="Andreopoulos W."/>
            <person name="Pangilinan J."/>
            <person name="LaButti K."/>
            <person name="Riley R."/>
            <person name="Lipzen A."/>
            <person name="Clum A."/>
            <person name="Drula E."/>
            <person name="Henrissat B."/>
            <person name="Kohler A."/>
            <person name="Grigoriev I.V."/>
            <person name="Martin F.M."/>
            <person name="Hacquard S."/>
        </authorList>
    </citation>
    <scope>NUCLEOTIDE SEQUENCE</scope>
    <source>
        <strain evidence="1">MPI-CAGE-AT-0147</strain>
    </source>
</reference>
<evidence type="ECO:0000313" key="2">
    <source>
        <dbReference type="Proteomes" id="UP000738349"/>
    </source>
</evidence>
<protein>
    <submittedName>
        <fullName evidence="1">Uncharacterized protein</fullName>
    </submittedName>
</protein>
<evidence type="ECO:0000313" key="1">
    <source>
        <dbReference type="EMBL" id="KAH7161000.1"/>
    </source>
</evidence>
<accession>A0A9P9FH53</accession>